<dbReference type="PANTHER" id="PTHR42878">
    <property type="entry name" value="TWO-COMPONENT HISTIDINE KINASE"/>
    <property type="match status" value="1"/>
</dbReference>
<keyword evidence="12" id="KW-1185">Reference proteome</keyword>
<dbReference type="Pfam" id="PF13181">
    <property type="entry name" value="TPR_8"/>
    <property type="match status" value="1"/>
</dbReference>
<keyword evidence="3" id="KW-0808">Transferase</keyword>
<evidence type="ECO:0000256" key="2">
    <source>
        <dbReference type="ARBA" id="ARBA00012438"/>
    </source>
</evidence>
<keyword evidence="4" id="KW-0547">Nucleotide-binding</keyword>
<dbReference type="AlphaFoldDB" id="A0A3P1B2C9"/>
<comment type="caution">
    <text evidence="11">The sequence shown here is derived from an EMBL/GenBank/DDBJ whole genome shotgun (WGS) entry which is preliminary data.</text>
</comment>
<keyword evidence="5" id="KW-0418">Kinase</keyword>
<dbReference type="InterPro" id="IPR036890">
    <property type="entry name" value="HATPase_C_sf"/>
</dbReference>
<dbReference type="GO" id="GO:0000156">
    <property type="term" value="F:phosphorelay response regulator activity"/>
    <property type="evidence" value="ECO:0007669"/>
    <property type="project" value="TreeGrafter"/>
</dbReference>
<dbReference type="RefSeq" id="WP_124899481.1">
    <property type="nucleotide sequence ID" value="NZ_RQTJ01000015.1"/>
</dbReference>
<dbReference type="InterPro" id="IPR019734">
    <property type="entry name" value="TPR_rpt"/>
</dbReference>
<evidence type="ECO:0000313" key="11">
    <source>
        <dbReference type="EMBL" id="RRA94723.1"/>
    </source>
</evidence>
<evidence type="ECO:0000256" key="9">
    <source>
        <dbReference type="SAM" id="Phobius"/>
    </source>
</evidence>
<keyword evidence="9" id="KW-1133">Transmembrane helix</keyword>
<gene>
    <name evidence="11" type="ORF">EG242_08585</name>
</gene>
<feature type="transmembrane region" description="Helical" evidence="9">
    <location>
        <begin position="258"/>
        <end position="276"/>
    </location>
</feature>
<feature type="domain" description="Histidine kinase" evidence="10">
    <location>
        <begin position="308"/>
        <end position="518"/>
    </location>
</feature>
<dbReference type="PROSITE" id="PS50005">
    <property type="entry name" value="TPR"/>
    <property type="match status" value="1"/>
</dbReference>
<evidence type="ECO:0000256" key="3">
    <source>
        <dbReference type="ARBA" id="ARBA00022679"/>
    </source>
</evidence>
<name>A0A3P1B2C9_9FLAO</name>
<dbReference type="CDD" id="cd00075">
    <property type="entry name" value="HATPase"/>
    <property type="match status" value="1"/>
</dbReference>
<dbReference type="EMBL" id="RQTJ01000015">
    <property type="protein sequence ID" value="RRA94723.1"/>
    <property type="molecule type" value="Genomic_DNA"/>
</dbReference>
<dbReference type="InterPro" id="IPR011990">
    <property type="entry name" value="TPR-like_helical_dom_sf"/>
</dbReference>
<dbReference type="PROSITE" id="PS50109">
    <property type="entry name" value="HIS_KIN"/>
    <property type="match status" value="1"/>
</dbReference>
<dbReference type="OrthoDB" id="9810447at2"/>
<keyword evidence="8" id="KW-0802">TPR repeat</keyword>
<dbReference type="InterPro" id="IPR003594">
    <property type="entry name" value="HATPase_dom"/>
</dbReference>
<evidence type="ECO:0000313" key="12">
    <source>
        <dbReference type="Proteomes" id="UP000268372"/>
    </source>
</evidence>
<dbReference type="GO" id="GO:0000155">
    <property type="term" value="F:phosphorelay sensor kinase activity"/>
    <property type="evidence" value="ECO:0007669"/>
    <property type="project" value="InterPro"/>
</dbReference>
<evidence type="ECO:0000256" key="1">
    <source>
        <dbReference type="ARBA" id="ARBA00000085"/>
    </source>
</evidence>
<dbReference type="InterPro" id="IPR050351">
    <property type="entry name" value="BphY/WalK/GraS-like"/>
</dbReference>
<dbReference type="SUPFAM" id="SSF55874">
    <property type="entry name" value="ATPase domain of HSP90 chaperone/DNA topoisomerase II/histidine kinase"/>
    <property type="match status" value="1"/>
</dbReference>
<dbReference type="Pfam" id="PF02518">
    <property type="entry name" value="HATPase_c"/>
    <property type="match status" value="1"/>
</dbReference>
<keyword evidence="6" id="KW-0067">ATP-binding</keyword>
<protein>
    <recommendedName>
        <fullName evidence="2">histidine kinase</fullName>
        <ecNumber evidence="2">2.7.13.3</ecNumber>
    </recommendedName>
</protein>
<dbReference type="Gene3D" id="1.25.40.10">
    <property type="entry name" value="Tetratricopeptide repeat domain"/>
    <property type="match status" value="2"/>
</dbReference>
<evidence type="ECO:0000256" key="6">
    <source>
        <dbReference type="ARBA" id="ARBA00022840"/>
    </source>
</evidence>
<dbReference type="Proteomes" id="UP000268372">
    <property type="component" value="Unassembled WGS sequence"/>
</dbReference>
<evidence type="ECO:0000256" key="5">
    <source>
        <dbReference type="ARBA" id="ARBA00022777"/>
    </source>
</evidence>
<dbReference type="InterPro" id="IPR036097">
    <property type="entry name" value="HisK_dim/P_sf"/>
</dbReference>
<keyword evidence="9" id="KW-0812">Transmembrane</keyword>
<accession>A0A3P1B2C9</accession>
<dbReference type="InterPro" id="IPR005467">
    <property type="entry name" value="His_kinase_dom"/>
</dbReference>
<sequence>MYENVPFLYNNIGILFHQQSDFKKALHYYKKGIELLKKHPNINVSIDAMLETNIGLTYFELNDLDNAQLHYERSNEYNKKYNDPRIYTVNIGNLASVHAKRKEYKIAEKYFNEAILKSNEANNIESAAINYGDLGKMYLAMSRDNLQSRNNYLQKAIINFNKALKIFKELNNLRRYQAYALNLSQAHELKGDYIKAMEVYKEHIVYKDSLFNSERDSKLNKIEMQYEFEKKEELLRVENEKELALKDLKIENAAKQTWYLLIGILLLTIIGSLLYYQNGIKKAHNSKLMNLNKDLRVSNQVKTRLLNILNHDLRAPISNIIKLIYLQQNPKFKLDINEQYNLQKETLTSAENLLDNMNDLLIWGKGQKVNFKPKFQEVNPGIVFKDIAAFFVNYSTISLRFENLDKLTLKTDEDYLKTIMRNLTSNAIKAVEATHNPEIVWRLYTENNGVVLSISDNGKGAEQNQFKPLFNEDLLVGINTGLGLHLVRDIAKILQVKITVSTHVEKGTTLKIIFPSSYS</sequence>
<evidence type="ECO:0000256" key="4">
    <source>
        <dbReference type="ARBA" id="ARBA00022741"/>
    </source>
</evidence>
<feature type="repeat" description="TPR" evidence="8">
    <location>
        <begin position="6"/>
        <end position="39"/>
    </location>
</feature>
<dbReference type="SMART" id="SM00387">
    <property type="entry name" value="HATPase_c"/>
    <property type="match status" value="1"/>
</dbReference>
<dbReference type="GO" id="GO:0007234">
    <property type="term" value="P:osmosensory signaling via phosphorelay pathway"/>
    <property type="evidence" value="ECO:0007669"/>
    <property type="project" value="TreeGrafter"/>
</dbReference>
<dbReference type="EC" id="2.7.13.3" evidence="2"/>
<comment type="catalytic activity">
    <reaction evidence="1">
        <text>ATP + protein L-histidine = ADP + protein N-phospho-L-histidine.</text>
        <dbReference type="EC" id="2.7.13.3"/>
    </reaction>
</comment>
<dbReference type="PANTHER" id="PTHR42878:SF7">
    <property type="entry name" value="SENSOR HISTIDINE KINASE GLRK"/>
    <property type="match status" value="1"/>
</dbReference>
<evidence type="ECO:0000256" key="7">
    <source>
        <dbReference type="ARBA" id="ARBA00023012"/>
    </source>
</evidence>
<dbReference type="Gene3D" id="1.10.287.130">
    <property type="match status" value="1"/>
</dbReference>
<organism evidence="11 12">
    <name type="scientific">Paenimyroides viscosum</name>
    <dbReference type="NCBI Taxonomy" id="2488729"/>
    <lineage>
        <taxon>Bacteria</taxon>
        <taxon>Pseudomonadati</taxon>
        <taxon>Bacteroidota</taxon>
        <taxon>Flavobacteriia</taxon>
        <taxon>Flavobacteriales</taxon>
        <taxon>Flavobacteriaceae</taxon>
        <taxon>Paenimyroides</taxon>
    </lineage>
</organism>
<proteinExistence type="predicted"/>
<dbReference type="Pfam" id="PF00515">
    <property type="entry name" value="TPR_1"/>
    <property type="match status" value="1"/>
</dbReference>
<dbReference type="GO" id="GO:0030295">
    <property type="term" value="F:protein kinase activator activity"/>
    <property type="evidence" value="ECO:0007669"/>
    <property type="project" value="TreeGrafter"/>
</dbReference>
<dbReference type="SUPFAM" id="SSF48452">
    <property type="entry name" value="TPR-like"/>
    <property type="match status" value="1"/>
</dbReference>
<dbReference type="GO" id="GO:0005524">
    <property type="term" value="F:ATP binding"/>
    <property type="evidence" value="ECO:0007669"/>
    <property type="project" value="UniProtKB-KW"/>
</dbReference>
<evidence type="ECO:0000256" key="8">
    <source>
        <dbReference type="PROSITE-ProRule" id="PRU00339"/>
    </source>
</evidence>
<keyword evidence="9" id="KW-0472">Membrane</keyword>
<dbReference type="Gene3D" id="3.30.565.10">
    <property type="entry name" value="Histidine kinase-like ATPase, C-terminal domain"/>
    <property type="match status" value="1"/>
</dbReference>
<keyword evidence="7" id="KW-0902">Two-component regulatory system</keyword>
<evidence type="ECO:0000259" key="10">
    <source>
        <dbReference type="PROSITE" id="PS50109"/>
    </source>
</evidence>
<dbReference type="SMART" id="SM00028">
    <property type="entry name" value="TPR"/>
    <property type="match status" value="4"/>
</dbReference>
<dbReference type="SUPFAM" id="SSF47384">
    <property type="entry name" value="Homodimeric domain of signal transducing histidine kinase"/>
    <property type="match status" value="1"/>
</dbReference>
<reference evidence="11 12" key="1">
    <citation type="submission" date="2018-11" db="EMBL/GenBank/DDBJ databases">
        <title>Flavobacterium sp. nov., YIM 102796 draft genome.</title>
        <authorList>
            <person name="Li G."/>
            <person name="Jiang Y."/>
        </authorList>
    </citation>
    <scope>NUCLEOTIDE SEQUENCE [LARGE SCALE GENOMIC DNA]</scope>
    <source>
        <strain evidence="11 12">YIM 102796</strain>
    </source>
</reference>